<keyword evidence="3" id="KW-0813">Transport</keyword>
<keyword evidence="5" id="KW-0862">Zinc</keyword>
<feature type="transmembrane region" description="Helical" evidence="10">
    <location>
        <begin position="161"/>
        <end position="183"/>
    </location>
</feature>
<keyword evidence="4 10" id="KW-0812">Transmembrane</keyword>
<evidence type="ECO:0000313" key="14">
    <source>
        <dbReference type="Proteomes" id="UP000264589"/>
    </source>
</evidence>
<evidence type="ECO:0000256" key="5">
    <source>
        <dbReference type="ARBA" id="ARBA00022906"/>
    </source>
</evidence>
<evidence type="ECO:0000256" key="3">
    <source>
        <dbReference type="ARBA" id="ARBA00022448"/>
    </source>
</evidence>
<organism evidence="13 14">
    <name type="scientific">Parvularcula marina</name>
    <dbReference type="NCBI Taxonomy" id="2292771"/>
    <lineage>
        <taxon>Bacteria</taxon>
        <taxon>Pseudomonadati</taxon>
        <taxon>Pseudomonadota</taxon>
        <taxon>Alphaproteobacteria</taxon>
        <taxon>Parvularculales</taxon>
        <taxon>Parvularculaceae</taxon>
        <taxon>Parvularcula</taxon>
    </lineage>
</organism>
<name>A0A371R865_9PROT</name>
<dbReference type="FunCoup" id="A0A371R865">
    <property type="interactions" value="231"/>
</dbReference>
<feature type="transmembrane region" description="Helical" evidence="10">
    <location>
        <begin position="95"/>
        <end position="114"/>
    </location>
</feature>
<feature type="transmembrane region" description="Helical" evidence="10">
    <location>
        <begin position="189"/>
        <end position="208"/>
    </location>
</feature>
<dbReference type="SUPFAM" id="SSF161111">
    <property type="entry name" value="Cation efflux protein transmembrane domain-like"/>
    <property type="match status" value="1"/>
</dbReference>
<feature type="compositionally biased region" description="Basic and acidic residues" evidence="9">
    <location>
        <begin position="324"/>
        <end position="337"/>
    </location>
</feature>
<keyword evidence="5" id="KW-0864">Zinc transport</keyword>
<evidence type="ECO:0000256" key="9">
    <source>
        <dbReference type="SAM" id="MobiDB-lite"/>
    </source>
</evidence>
<feature type="transmembrane region" description="Helical" evidence="10">
    <location>
        <begin position="28"/>
        <end position="48"/>
    </location>
</feature>
<dbReference type="Proteomes" id="UP000264589">
    <property type="component" value="Unassembled WGS sequence"/>
</dbReference>
<keyword evidence="8 10" id="KW-0472">Membrane</keyword>
<dbReference type="InterPro" id="IPR027470">
    <property type="entry name" value="Cation_efflux_CTD"/>
</dbReference>
<evidence type="ECO:0000256" key="7">
    <source>
        <dbReference type="ARBA" id="ARBA00023065"/>
    </source>
</evidence>
<evidence type="ECO:0000256" key="2">
    <source>
        <dbReference type="ARBA" id="ARBA00008873"/>
    </source>
</evidence>
<dbReference type="GO" id="GO:0005886">
    <property type="term" value="C:plasma membrane"/>
    <property type="evidence" value="ECO:0007669"/>
    <property type="project" value="TreeGrafter"/>
</dbReference>
<evidence type="ECO:0000256" key="6">
    <source>
        <dbReference type="ARBA" id="ARBA00022989"/>
    </source>
</evidence>
<evidence type="ECO:0000256" key="4">
    <source>
        <dbReference type="ARBA" id="ARBA00022692"/>
    </source>
</evidence>
<comment type="caution">
    <text evidence="13">The sequence shown here is derived from an EMBL/GenBank/DDBJ whole genome shotgun (WGS) entry which is preliminary data.</text>
</comment>
<feature type="transmembrane region" description="Helical" evidence="10">
    <location>
        <begin position="54"/>
        <end position="74"/>
    </location>
</feature>
<feature type="domain" description="Cation efflux protein transmembrane" evidence="11">
    <location>
        <begin position="28"/>
        <end position="219"/>
    </location>
</feature>
<proteinExistence type="inferred from homology"/>
<dbReference type="Pfam" id="PF16916">
    <property type="entry name" value="ZT_dimer"/>
    <property type="match status" value="1"/>
</dbReference>
<feature type="region of interest" description="Disordered" evidence="9">
    <location>
        <begin position="308"/>
        <end position="337"/>
    </location>
</feature>
<sequence>MAPHAHQCSHHAHHHDAGTAGMDDSRRLIFALLIIVGFAVVEIVGALLSGSLALLADAGHMVTDGTAIGLALVARHFAGRSPTAAFPFGQHRAQVLAAFVNGLALFALIAFLLHESFQRFSNPQTIDVPIMLSVAVLGLLANFAAFAVLHRGNSNDVNMRGAILHVIGDILGSVAAIVSAIVIMTTGWLAADPLVTLLVCALIARSAWRLVRETSVVLLEGAPEGLDREDIRRHIEAIRHVVNVHDIKVWMLTPEHRQVTMHVQVDDPLFADETLRAVKTTLKAEFSIEQSTIQMETCTVMTRPSEQDTLRFDCPDMPTKRATQTHESERPEVSRLH</sequence>
<dbReference type="InterPro" id="IPR050681">
    <property type="entry name" value="CDF/SLC30A"/>
</dbReference>
<dbReference type="EMBL" id="QUQO01000002">
    <property type="protein sequence ID" value="RFB01653.1"/>
    <property type="molecule type" value="Genomic_DNA"/>
</dbReference>
<accession>A0A371R865</accession>
<dbReference type="InterPro" id="IPR058533">
    <property type="entry name" value="Cation_efflux_TM"/>
</dbReference>
<evidence type="ECO:0000256" key="10">
    <source>
        <dbReference type="SAM" id="Phobius"/>
    </source>
</evidence>
<evidence type="ECO:0000313" key="13">
    <source>
        <dbReference type="EMBL" id="RFB01653.1"/>
    </source>
</evidence>
<dbReference type="RefSeq" id="WP_116393369.1">
    <property type="nucleotide sequence ID" value="NZ_QUQO01000002.1"/>
</dbReference>
<gene>
    <name evidence="13" type="ORF">DX908_15370</name>
</gene>
<keyword evidence="7" id="KW-0406">Ion transport</keyword>
<reference evidence="13 14" key="1">
    <citation type="submission" date="2018-08" db="EMBL/GenBank/DDBJ databases">
        <title>Parvularcula sp. SM1705, isolated from surface water of the South Sea China.</title>
        <authorList>
            <person name="Sun L."/>
        </authorList>
    </citation>
    <scope>NUCLEOTIDE SEQUENCE [LARGE SCALE GENOMIC DNA]</scope>
    <source>
        <strain evidence="13 14">SM1705</strain>
    </source>
</reference>
<dbReference type="OrthoDB" id="9809646at2"/>
<keyword evidence="6 10" id="KW-1133">Transmembrane helix</keyword>
<feature type="transmembrane region" description="Helical" evidence="10">
    <location>
        <begin position="126"/>
        <end position="149"/>
    </location>
</feature>
<dbReference type="Pfam" id="PF01545">
    <property type="entry name" value="Cation_efflux"/>
    <property type="match status" value="1"/>
</dbReference>
<dbReference type="InterPro" id="IPR002524">
    <property type="entry name" value="Cation_efflux"/>
</dbReference>
<dbReference type="InParanoid" id="A0A371R865"/>
<keyword evidence="14" id="KW-1185">Reference proteome</keyword>
<comment type="subcellular location">
    <subcellularLocation>
        <location evidence="1">Membrane</location>
        <topology evidence="1">Multi-pass membrane protein</topology>
    </subcellularLocation>
</comment>
<dbReference type="Gene3D" id="1.20.1510.10">
    <property type="entry name" value="Cation efflux protein transmembrane domain"/>
    <property type="match status" value="1"/>
</dbReference>
<feature type="domain" description="Cation efflux protein cytoplasmic" evidence="12">
    <location>
        <begin position="223"/>
        <end position="298"/>
    </location>
</feature>
<dbReference type="InterPro" id="IPR027469">
    <property type="entry name" value="Cation_efflux_TMD_sf"/>
</dbReference>
<dbReference type="NCBIfam" id="TIGR01297">
    <property type="entry name" value="CDF"/>
    <property type="match status" value="1"/>
</dbReference>
<protein>
    <submittedName>
        <fullName evidence="13">Cation transporter</fullName>
    </submittedName>
</protein>
<dbReference type="PANTHER" id="PTHR11562:SF17">
    <property type="entry name" value="RE54080P-RELATED"/>
    <property type="match status" value="1"/>
</dbReference>
<evidence type="ECO:0000256" key="8">
    <source>
        <dbReference type="ARBA" id="ARBA00023136"/>
    </source>
</evidence>
<evidence type="ECO:0000259" key="12">
    <source>
        <dbReference type="Pfam" id="PF16916"/>
    </source>
</evidence>
<dbReference type="PANTHER" id="PTHR11562">
    <property type="entry name" value="CATION EFFLUX PROTEIN/ ZINC TRANSPORTER"/>
    <property type="match status" value="1"/>
</dbReference>
<dbReference type="GO" id="GO:0005385">
    <property type="term" value="F:zinc ion transmembrane transporter activity"/>
    <property type="evidence" value="ECO:0007669"/>
    <property type="project" value="TreeGrafter"/>
</dbReference>
<evidence type="ECO:0000259" key="11">
    <source>
        <dbReference type="Pfam" id="PF01545"/>
    </source>
</evidence>
<evidence type="ECO:0000256" key="1">
    <source>
        <dbReference type="ARBA" id="ARBA00004141"/>
    </source>
</evidence>
<dbReference type="AlphaFoldDB" id="A0A371R865"/>
<comment type="similarity">
    <text evidence="2">Belongs to the cation diffusion facilitator (CDF) transporter (TC 2.A.4) family. SLC30A subfamily.</text>
</comment>
<dbReference type="InterPro" id="IPR036837">
    <property type="entry name" value="Cation_efflux_CTD_sf"/>
</dbReference>
<dbReference type="SUPFAM" id="SSF160240">
    <property type="entry name" value="Cation efflux protein cytoplasmic domain-like"/>
    <property type="match status" value="1"/>
</dbReference>